<dbReference type="Gene3D" id="2.60.40.10">
    <property type="entry name" value="Immunoglobulins"/>
    <property type="match status" value="1"/>
</dbReference>
<evidence type="ECO:0000313" key="4">
    <source>
        <dbReference type="Proteomes" id="UP000237295"/>
    </source>
</evidence>
<dbReference type="Pfam" id="PF24801">
    <property type="entry name" value="FNIII-A_GpJ"/>
    <property type="match status" value="1"/>
</dbReference>
<gene>
    <name evidence="3" type="ORF">CXB42_05295</name>
</gene>
<dbReference type="PANTHER" id="PTHR36251:SF2">
    <property type="entry name" value="GIFSY-2 PROPHAGE HOST SPECIFICITY PROTEIN J, PHAGE LAMBDA"/>
    <property type="match status" value="1"/>
</dbReference>
<dbReference type="InterPro" id="IPR015406">
    <property type="entry name" value="GpJ_CSF"/>
</dbReference>
<organism evidence="3 4">
    <name type="scientific">Pseudomonas syringae pv. syringae</name>
    <dbReference type="NCBI Taxonomy" id="321"/>
    <lineage>
        <taxon>Bacteria</taxon>
        <taxon>Pseudomonadati</taxon>
        <taxon>Pseudomonadota</taxon>
        <taxon>Gammaproteobacteria</taxon>
        <taxon>Pseudomonadales</taxon>
        <taxon>Pseudomonadaceae</taxon>
        <taxon>Pseudomonas</taxon>
        <taxon>Pseudomonas syringae</taxon>
    </lineage>
</organism>
<dbReference type="RefSeq" id="WP_103693290.1">
    <property type="nucleotide sequence ID" value="NZ_NBAQ01000002.1"/>
</dbReference>
<dbReference type="SUPFAM" id="SSF49265">
    <property type="entry name" value="Fibronectin type III"/>
    <property type="match status" value="1"/>
</dbReference>
<dbReference type="Pfam" id="PF09327">
    <property type="entry name" value="Phage_Tail_Tip"/>
    <property type="match status" value="1"/>
</dbReference>
<accession>A0AAE5S9P5</accession>
<dbReference type="InterPro" id="IPR053171">
    <property type="entry name" value="Viral_Tip_Attach_Protein"/>
</dbReference>
<dbReference type="InterPro" id="IPR036116">
    <property type="entry name" value="FN3_sf"/>
</dbReference>
<name>A0AAE5S9P5_PSESY</name>
<feature type="region of interest" description="Disordered" evidence="1">
    <location>
        <begin position="7"/>
        <end position="29"/>
    </location>
</feature>
<dbReference type="PANTHER" id="PTHR36251">
    <property type="entry name" value="FELS-1 PROPHAGE HOST SPECIFICITY PROTEIN-RELATED"/>
    <property type="match status" value="1"/>
</dbReference>
<reference evidence="3 4" key="1">
    <citation type="submission" date="2017-03" db="EMBL/GenBank/DDBJ databases">
        <authorList>
            <person name="Hulin M.T."/>
        </authorList>
    </citation>
    <scope>NUCLEOTIDE SEQUENCE [LARGE SCALE GENOMIC DNA]</scope>
    <source>
        <strain evidence="3 4">5264</strain>
    </source>
</reference>
<dbReference type="InterPro" id="IPR055385">
    <property type="entry name" value="GpJ_HDII-ins2"/>
</dbReference>
<evidence type="ECO:0000313" key="3">
    <source>
        <dbReference type="EMBL" id="POQ05556.1"/>
    </source>
</evidence>
<dbReference type="PROSITE" id="PS50853">
    <property type="entry name" value="FN3"/>
    <property type="match status" value="1"/>
</dbReference>
<feature type="domain" description="Fibronectin type-III" evidence="2">
    <location>
        <begin position="721"/>
        <end position="819"/>
    </location>
</feature>
<comment type="caution">
    <text evidence="3">The sequence shown here is derived from an EMBL/GenBank/DDBJ whole genome shotgun (WGS) entry which is preliminary data.</text>
</comment>
<evidence type="ECO:0000256" key="1">
    <source>
        <dbReference type="SAM" id="MobiDB-lite"/>
    </source>
</evidence>
<sequence length="1556" mass="164770">MGAALKIDIHGEKGGSSSPKSPTEASDSLRSTNLAKLLIAVGEGEFEGTPTAADIYLDNTPINDASGNVNFQNVKWEWRTGSVDQSYIPGIPSIDNETTVNVELRNDSPWVRSITNTQLSAVRVRLAWPALQKQDDEGNVGGYRIEYAIDVATDGGSYKEALLEAVDGKTTTRYERSRRIDLPAATSGWQIRVRRLTANQNTNKIADTMLVAGLTEVIDAKLRYPNTALLYIEFDAEQFTNIPAVTVKCKARKWQVPSNYDPFNRTYSGVWDGSMKEAWTNNPAWVTYGICTQDRFGLGKRIKPWMVDKWELYRIAQYCDQDVPNGVGGVEPRYLCDMNLQGKVNAWSLLRDISGIYRSMTYWAQGQLVTQADMPRAQDFDYVFTRANVIGGKFTYGSASAKTRYTRAIVGYDNPDNNYDTDVITFADPVLQRRFGDKPTELTAIGCTRASEGQRRGKWVVMSNNQDRTVSFSTGMEGAIPLPGYIIPVADSLLAGREIGGRIAGAAGKAVTLDRDTLAKLGDRLIVNLPSGQAEGRTVQSVAGREITVTVAYSETPTTQLQWALDADDLAIPLYRVLSVKLSAEGEYAITALQYEPSKFAYIDTGARLEERPISVIPITVVPSPASVSLTSTTAIAQGLAVTTMTISWPAVAGAVAYDVEWRKDSGNWIKVQRTGSTSVDVTGIYAGSYLARVRAISAYDISSSWRNSILTQLKGKEGLPPAVTSLTAASMLFGIKLKWTFPPGAEDTQRTEIWYGQANDLTKATKLSDLAYPQSEHVMQGLLAGVTFFFWARLVDRTGNVGPWYPSGAGVMGQTSSDAGAILEMIAGQITETELGQKLVEKIELIDGDGPGSVNDRLAAAKSALAEQISDVDDALGTVRAELQQQIDSIADLADSMPYKPGDTYSAGQGVLGSDGIIYQATQNVPVNTPPPNSAYWVNVGQAVATAVGLASRVQTVETKVTSIEGVNSAQAQQITGLQTSLDGKASASSVQSLGNRVTDAEGKLSSQGSAITGINTELAGKASSATVQALGNTVTQQGQDIKAQGQAITSVTASLGNSGGQNLFFNPAFTKESAVAGVAEGWQIDVGTGGTHIASLVPSWLVSTEKAQRIDVSDLNQAAGYRSIRIVGASYRPKVTAGNSVVASCNVRATAGLVFAVFIQGVNAAGTDAVTVSGPRVVATGGTQRLVYDFPNLPAGTASVQVYFRLYGSDTVSAGFAEYTRAQLEIGTTVSGWKDNNAVLGIEQSATSSAVAALSSSVSQQGATIIAQASSMQALQASSRDDNGDGDLADAVNGYNSAAGIVQEATVRASQNEATARTVTQLTASVGANTGQITDLREVVTSNLASTATAITQLTTKVGDNSAAIQSEATARSSADGALSTKLDQVQATANGASAAVQTVSSAQATTDGKLTALYTVKLQVNSNGQYVMAGIGAGIENVGGILQSQILMSADRFALVNTLAGGAISTPFVAQNGQLFLGPTFIMDGTITNAKIGSFISSTDYVAGQRGWILRKDGTLEINGSGAGGGRLVVTNRSVRVYDTNNVKRVQLGDLSE</sequence>
<evidence type="ECO:0000259" key="2">
    <source>
        <dbReference type="PROSITE" id="PS50853"/>
    </source>
</evidence>
<proteinExistence type="predicted"/>
<dbReference type="InterPro" id="IPR013783">
    <property type="entry name" value="Ig-like_fold"/>
</dbReference>
<dbReference type="EMBL" id="NBAQ01000002">
    <property type="protein sequence ID" value="POQ05556.1"/>
    <property type="molecule type" value="Genomic_DNA"/>
</dbReference>
<protein>
    <submittedName>
        <fullName evidence="3">Host specificity protein</fullName>
    </submittedName>
</protein>
<dbReference type="Proteomes" id="UP000237295">
    <property type="component" value="Unassembled WGS sequence"/>
</dbReference>
<dbReference type="InterPro" id="IPR003961">
    <property type="entry name" value="FN3_dom"/>
</dbReference>